<feature type="compositionally biased region" description="Low complexity" evidence="1">
    <location>
        <begin position="74"/>
        <end position="86"/>
    </location>
</feature>
<feature type="compositionally biased region" description="Basic and acidic residues" evidence="1">
    <location>
        <begin position="1"/>
        <end position="15"/>
    </location>
</feature>
<evidence type="ECO:0000256" key="1">
    <source>
        <dbReference type="SAM" id="MobiDB-lite"/>
    </source>
</evidence>
<dbReference type="AlphaFoldDB" id="A0A6J4MYZ1"/>
<accession>A0A6J4MYZ1</accession>
<sequence>MAEDDKARTTDKESDAIGGFFSSARHRPESPSALGSEPSDGRESKELPGPPGDIDTSAQVAHEDYEAADDVPGTDAADQMTAAEAAGQVAYGSGDTDGSVAPTGVESSSG</sequence>
<feature type="region of interest" description="Disordered" evidence="1">
    <location>
        <begin position="1"/>
        <end position="110"/>
    </location>
</feature>
<reference evidence="2" key="1">
    <citation type="submission" date="2020-02" db="EMBL/GenBank/DDBJ databases">
        <authorList>
            <person name="Meier V. D."/>
        </authorList>
    </citation>
    <scope>NUCLEOTIDE SEQUENCE</scope>
    <source>
        <strain evidence="2">AVDCRST_MAG34</strain>
    </source>
</reference>
<organism evidence="2">
    <name type="scientific">uncultured Nocardioidaceae bacterium</name>
    <dbReference type="NCBI Taxonomy" id="253824"/>
    <lineage>
        <taxon>Bacteria</taxon>
        <taxon>Bacillati</taxon>
        <taxon>Actinomycetota</taxon>
        <taxon>Actinomycetes</taxon>
        <taxon>Propionibacteriales</taxon>
        <taxon>Nocardioidaceae</taxon>
        <taxon>environmental samples</taxon>
    </lineage>
</organism>
<proteinExistence type="predicted"/>
<dbReference type="EMBL" id="CADCUI010000091">
    <property type="protein sequence ID" value="CAA9368225.1"/>
    <property type="molecule type" value="Genomic_DNA"/>
</dbReference>
<protein>
    <submittedName>
        <fullName evidence="2">Uncharacterized protein</fullName>
    </submittedName>
</protein>
<name>A0A6J4MYZ1_9ACTN</name>
<gene>
    <name evidence="2" type="ORF">AVDCRST_MAG34-3210</name>
</gene>
<evidence type="ECO:0000313" key="2">
    <source>
        <dbReference type="EMBL" id="CAA9368225.1"/>
    </source>
</evidence>